<dbReference type="PANTHER" id="PTHR37816">
    <property type="entry name" value="YALI0E33011P"/>
    <property type="match status" value="1"/>
</dbReference>
<gene>
    <name evidence="1" type="ordered locus">LKI_04205</name>
</gene>
<dbReference type="SUPFAM" id="SSF52540">
    <property type="entry name" value="P-loop containing nucleoside triphosphate hydrolases"/>
    <property type="match status" value="1"/>
</dbReference>
<protein>
    <submittedName>
        <fullName evidence="1">DNA topology modulation protein FLAR-related protein</fullName>
    </submittedName>
</protein>
<dbReference type="InterPro" id="IPR052922">
    <property type="entry name" value="Cytidylate_Kinase-2"/>
</dbReference>
<dbReference type="RefSeq" id="WP_013102979.1">
    <property type="nucleotide sequence ID" value="NC_014136.1"/>
</dbReference>
<dbReference type="STRING" id="762051.LKI_04205"/>
<reference evidence="1 2" key="1">
    <citation type="journal article" date="2010" name="J. Bacteriol.">
        <title>Complete genome sequence analysis of Leuconostoc kimchii IMSNU 11154.</title>
        <authorList>
            <person name="Oh H.M."/>
            <person name="Cho Y.J."/>
            <person name="Kim B.K."/>
            <person name="Roe J.H."/>
            <person name="Kang S.O."/>
            <person name="Nahm B.H."/>
            <person name="Jeong G."/>
            <person name="Han H.U."/>
            <person name="Chun J."/>
        </authorList>
    </citation>
    <scope>NUCLEOTIDE SEQUENCE [LARGE SCALE GENOMIC DNA]</scope>
    <source>
        <strain evidence="2">IMSNU 11154 / KCTC 2386 / IH25</strain>
    </source>
</reference>
<evidence type="ECO:0000313" key="1">
    <source>
        <dbReference type="EMBL" id="ADG40383.1"/>
    </source>
</evidence>
<sequence length="160" mass="18865">MKIRIIGPVGSGKTTFAYNLSHKMNVPVTSLDDLNWIRAVNGDKHRTVSERQLLINKVLQHDSWIIEGAQYREGQALFANADKIFVLDPPYWRNMIYIFKRWLKNWLFGGPPQYRQLRIYLHWQRKWKNTHRAAIFNLLQPYQAKVTVCKGLKGLTKDKN</sequence>
<dbReference type="HOGENOM" id="CLU_092618_3_0_9"/>
<dbReference type="OrthoDB" id="1201990at2"/>
<dbReference type="KEGG" id="lki:LKI_04205"/>
<dbReference type="PANTHER" id="PTHR37816:SF2">
    <property type="entry name" value="DNA TOPOLOGY MODULATION PROTEIN FLAR-RELATED PROTEIN"/>
    <property type="match status" value="1"/>
</dbReference>
<dbReference type="EMBL" id="CP001758">
    <property type="protein sequence ID" value="ADG40383.1"/>
    <property type="molecule type" value="Genomic_DNA"/>
</dbReference>
<dbReference type="Gene3D" id="3.40.50.300">
    <property type="entry name" value="P-loop containing nucleotide triphosphate hydrolases"/>
    <property type="match status" value="1"/>
</dbReference>
<dbReference type="Proteomes" id="UP000002362">
    <property type="component" value="Chromosome"/>
</dbReference>
<dbReference type="InterPro" id="IPR027417">
    <property type="entry name" value="P-loop_NTPase"/>
</dbReference>
<organism evidence="1 2">
    <name type="scientific">Leuconostoc kimchii (strain IMSNU 11154 / KCTC 2386 / IH25)</name>
    <dbReference type="NCBI Taxonomy" id="762051"/>
    <lineage>
        <taxon>Bacteria</taxon>
        <taxon>Bacillati</taxon>
        <taxon>Bacillota</taxon>
        <taxon>Bacilli</taxon>
        <taxon>Lactobacillales</taxon>
        <taxon>Lactobacillaceae</taxon>
        <taxon>Leuconostoc</taxon>
    </lineage>
</organism>
<dbReference type="eggNOG" id="COG0563">
    <property type="taxonomic scope" value="Bacteria"/>
</dbReference>
<name>D5T284_LEUKI</name>
<proteinExistence type="predicted"/>
<dbReference type="AlphaFoldDB" id="D5T284"/>
<accession>D5T284</accession>
<dbReference type="PATRIC" id="fig|762051.18.peg.849"/>
<evidence type="ECO:0000313" key="2">
    <source>
        <dbReference type="Proteomes" id="UP000002362"/>
    </source>
</evidence>